<sequence>MTYQRVHPIALGVGLGFIEGLAIFFATFEQKNFITERLIAGEDVDDVIIAVNQNFGVNTDANLN</sequence>
<keyword evidence="1" id="KW-0812">Transmembrane</keyword>
<dbReference type="STRING" id="1643428.GCA_001442855_01980"/>
<accession>A0A0S4NDJ1</accession>
<name>A0A0S4NDJ1_9BACT</name>
<gene>
    <name evidence="2" type="ORF">JGI1_02021</name>
</gene>
<evidence type="ECO:0000256" key="1">
    <source>
        <dbReference type="SAM" id="Phobius"/>
    </source>
</evidence>
<evidence type="ECO:0000313" key="3">
    <source>
        <dbReference type="Proteomes" id="UP000320623"/>
    </source>
</evidence>
<organism evidence="2 3">
    <name type="scientific">Candidatus Thermokryptus mobilis</name>
    <dbReference type="NCBI Taxonomy" id="1643428"/>
    <lineage>
        <taxon>Bacteria</taxon>
        <taxon>Pseudomonadati</taxon>
        <taxon>Candidatus Kryptoniota</taxon>
        <taxon>Candidatus Thermokryptus</taxon>
    </lineage>
</organism>
<evidence type="ECO:0000313" key="2">
    <source>
        <dbReference type="EMBL" id="CUU08214.1"/>
    </source>
</evidence>
<dbReference type="RefSeq" id="WP_140945738.1">
    <property type="nucleotide sequence ID" value="NZ_FAOO01000019.1"/>
</dbReference>
<reference evidence="3" key="1">
    <citation type="submission" date="2015-11" db="EMBL/GenBank/DDBJ databases">
        <authorList>
            <person name="Varghese N."/>
        </authorList>
    </citation>
    <scope>NUCLEOTIDE SEQUENCE [LARGE SCALE GENOMIC DNA]</scope>
</reference>
<keyword evidence="1" id="KW-0472">Membrane</keyword>
<keyword evidence="1" id="KW-1133">Transmembrane helix</keyword>
<keyword evidence="3" id="KW-1185">Reference proteome</keyword>
<proteinExistence type="predicted"/>
<dbReference type="EMBL" id="FAOO01000019">
    <property type="protein sequence ID" value="CUU08214.1"/>
    <property type="molecule type" value="Genomic_DNA"/>
</dbReference>
<dbReference type="Proteomes" id="UP000320623">
    <property type="component" value="Unassembled WGS sequence"/>
</dbReference>
<dbReference type="OrthoDB" id="9809696at2"/>
<protein>
    <submittedName>
        <fullName evidence="2">Uncharacterized protein</fullName>
    </submittedName>
</protein>
<dbReference type="AlphaFoldDB" id="A0A0S4NDJ1"/>
<feature type="transmembrane region" description="Helical" evidence="1">
    <location>
        <begin position="6"/>
        <end position="28"/>
    </location>
</feature>